<proteinExistence type="predicted"/>
<reference evidence="5 6" key="2">
    <citation type="submission" date="2019-08" db="EMBL/GenBank/DDBJ databases">
        <title>Jejuicoccus antrihumi gen. nov., sp. nov., a new member of the family Dermacoccaceae isolated from a cave.</title>
        <authorList>
            <person name="Schumann P."/>
            <person name="Kim I.S."/>
        </authorList>
    </citation>
    <scope>NUCLEOTIDE SEQUENCE [LARGE SCALE GENOMIC DNA]</scope>
    <source>
        <strain evidence="5 6">C5-26</strain>
    </source>
</reference>
<organism evidence="5 6">
    <name type="scientific">Leekyejoonella antrihumi</name>
    <dbReference type="NCBI Taxonomy" id="1660198"/>
    <lineage>
        <taxon>Bacteria</taxon>
        <taxon>Bacillati</taxon>
        <taxon>Actinomycetota</taxon>
        <taxon>Actinomycetes</taxon>
        <taxon>Micrococcales</taxon>
        <taxon>Dermacoccaceae</taxon>
        <taxon>Leekyejoonella</taxon>
    </lineage>
</organism>
<keyword evidence="6" id="KW-1185">Reference proteome</keyword>
<keyword evidence="1" id="KW-0805">Transcription regulation</keyword>
<dbReference type="InterPro" id="IPR050204">
    <property type="entry name" value="AraC_XylS_family_regulators"/>
</dbReference>
<keyword evidence="3" id="KW-0804">Transcription</keyword>
<evidence type="ECO:0000256" key="3">
    <source>
        <dbReference type="ARBA" id="ARBA00023163"/>
    </source>
</evidence>
<dbReference type="OrthoDB" id="161473at2"/>
<dbReference type="RefSeq" id="WP_146316805.1">
    <property type="nucleotide sequence ID" value="NZ_VCQV01000013.1"/>
</dbReference>
<dbReference type="GO" id="GO:0043565">
    <property type="term" value="F:sequence-specific DNA binding"/>
    <property type="evidence" value="ECO:0007669"/>
    <property type="project" value="InterPro"/>
</dbReference>
<dbReference type="PANTHER" id="PTHR46796">
    <property type="entry name" value="HTH-TYPE TRANSCRIPTIONAL ACTIVATOR RHAS-RELATED"/>
    <property type="match status" value="1"/>
</dbReference>
<sequence>MDHDDRLDTLLQFAQQALDDPGLSGDDLAAQAHLSRFHFDRIVSAAGGEPPGSLRRRLLLERAAYRLVHDAQCIVLDVAVEAGYGSHEAFTRAFARAYGRTPLQTRHNPPPTFRGLELAAPSGVHFQPPGGLRLPAPRKETGMDVIQQLVDHHVDSLTAVIGSARHLPDETLDRSIALSVEGIDDDPTLRGLLNGMVTQEEHWLSALRGGDWPDESDRSIAGLTRRHEVAGASFRTFVASAIEDSTMADTFIDTTCNDLATHTIGGTIAHVITFGAVRRTMAVGALWSAGIRDFDRADPRPWIDSLAGAGDQSSARERR</sequence>
<gene>
    <name evidence="5" type="ORF">FGL98_10970</name>
</gene>
<dbReference type="PROSITE" id="PS01124">
    <property type="entry name" value="HTH_ARAC_FAMILY_2"/>
    <property type="match status" value="1"/>
</dbReference>
<dbReference type="Proteomes" id="UP000320244">
    <property type="component" value="Unassembled WGS sequence"/>
</dbReference>
<evidence type="ECO:0000256" key="1">
    <source>
        <dbReference type="ARBA" id="ARBA00023015"/>
    </source>
</evidence>
<dbReference type="SMART" id="SM00342">
    <property type="entry name" value="HTH_ARAC"/>
    <property type="match status" value="1"/>
</dbReference>
<dbReference type="PANTHER" id="PTHR46796:SF2">
    <property type="entry name" value="TRANSCRIPTIONAL REGULATORY PROTEIN"/>
    <property type="match status" value="1"/>
</dbReference>
<keyword evidence="2" id="KW-0238">DNA-binding</keyword>
<dbReference type="EMBL" id="VCQV01000013">
    <property type="protein sequence ID" value="TWP36210.1"/>
    <property type="molecule type" value="Genomic_DNA"/>
</dbReference>
<reference evidence="5 6" key="1">
    <citation type="submission" date="2019-05" db="EMBL/GenBank/DDBJ databases">
        <authorList>
            <person name="Lee S.D."/>
        </authorList>
    </citation>
    <scope>NUCLEOTIDE SEQUENCE [LARGE SCALE GENOMIC DNA]</scope>
    <source>
        <strain evidence="5 6">C5-26</strain>
    </source>
</reference>
<evidence type="ECO:0000259" key="4">
    <source>
        <dbReference type="PROSITE" id="PS01124"/>
    </source>
</evidence>
<dbReference type="AlphaFoldDB" id="A0A563E0Z8"/>
<dbReference type="InterPro" id="IPR018060">
    <property type="entry name" value="HTH_AraC"/>
</dbReference>
<dbReference type="SUPFAM" id="SSF46689">
    <property type="entry name" value="Homeodomain-like"/>
    <property type="match status" value="1"/>
</dbReference>
<protein>
    <submittedName>
        <fullName evidence="5">Helix-turn-helix transcriptional regulator</fullName>
    </submittedName>
</protein>
<dbReference type="InterPro" id="IPR009057">
    <property type="entry name" value="Homeodomain-like_sf"/>
</dbReference>
<feature type="domain" description="HTH araC/xylS-type" evidence="4">
    <location>
        <begin position="8"/>
        <end position="108"/>
    </location>
</feature>
<evidence type="ECO:0000313" key="6">
    <source>
        <dbReference type="Proteomes" id="UP000320244"/>
    </source>
</evidence>
<dbReference type="Gene3D" id="1.10.10.60">
    <property type="entry name" value="Homeodomain-like"/>
    <property type="match status" value="1"/>
</dbReference>
<name>A0A563E0Z8_9MICO</name>
<evidence type="ECO:0000313" key="5">
    <source>
        <dbReference type="EMBL" id="TWP36210.1"/>
    </source>
</evidence>
<accession>A0A563E0Z8</accession>
<dbReference type="Pfam" id="PF12833">
    <property type="entry name" value="HTH_18"/>
    <property type="match status" value="1"/>
</dbReference>
<dbReference type="GO" id="GO:0003700">
    <property type="term" value="F:DNA-binding transcription factor activity"/>
    <property type="evidence" value="ECO:0007669"/>
    <property type="project" value="InterPro"/>
</dbReference>
<comment type="caution">
    <text evidence="5">The sequence shown here is derived from an EMBL/GenBank/DDBJ whole genome shotgun (WGS) entry which is preliminary data.</text>
</comment>
<evidence type="ECO:0000256" key="2">
    <source>
        <dbReference type="ARBA" id="ARBA00023125"/>
    </source>
</evidence>